<dbReference type="SFLD" id="SFLDG00358">
    <property type="entry name" value="Main_(cytGST)"/>
    <property type="match status" value="1"/>
</dbReference>
<dbReference type="GO" id="GO:0006559">
    <property type="term" value="P:L-phenylalanine catabolic process"/>
    <property type="evidence" value="ECO:0007669"/>
    <property type="project" value="TreeGrafter"/>
</dbReference>
<dbReference type="AlphaFoldDB" id="A0A238LIC7"/>
<dbReference type="EMBL" id="FXZK01000009">
    <property type="protein sequence ID" value="SMY09401.1"/>
    <property type="molecule type" value="Genomic_DNA"/>
</dbReference>
<feature type="domain" description="GST N-terminal" evidence="2">
    <location>
        <begin position="2"/>
        <end position="83"/>
    </location>
</feature>
<name>A0A238LIC7_9RHOB</name>
<dbReference type="Gene3D" id="1.20.1050.10">
    <property type="match status" value="1"/>
</dbReference>
<sequence>MTEVVLYDYPLSSASYRVRIALNLAGVPYRAVGVNLLDGSQRAPAHLARNPQGFVPALDIDGLRLTQSLAIVEYLDETRGLGLLPADPEQRAKVRALAYSLAVDVHPVCNVSVAAYATGGVDPERTEWMRHFIEPGLAAFEALLSGFDDADYACGPRPGLADICLMPQLFNADRWGADYAACTRINTVKSACAAHPAFAEAHPNAVA</sequence>
<evidence type="ECO:0000313" key="5">
    <source>
        <dbReference type="Proteomes" id="UP000201613"/>
    </source>
</evidence>
<dbReference type="InterPro" id="IPR040079">
    <property type="entry name" value="Glutathione_S-Trfase"/>
</dbReference>
<dbReference type="EC" id="5.2.1.4" evidence="4"/>
<dbReference type="CDD" id="cd03042">
    <property type="entry name" value="GST_N_Zeta"/>
    <property type="match status" value="1"/>
</dbReference>
<gene>
    <name evidence="4" type="primary">nagL_1</name>
    <name evidence="4" type="ORF">LOM8899_03568</name>
</gene>
<dbReference type="InterPro" id="IPR034333">
    <property type="entry name" value="GST_Zeta_N"/>
</dbReference>
<dbReference type="SFLD" id="SFLDS00019">
    <property type="entry name" value="Glutathione_Transferase_(cytos"/>
    <property type="match status" value="1"/>
</dbReference>
<dbReference type="PROSITE" id="PS50405">
    <property type="entry name" value="GST_CTER"/>
    <property type="match status" value="1"/>
</dbReference>
<keyword evidence="5" id="KW-1185">Reference proteome</keyword>
<dbReference type="InterPro" id="IPR036282">
    <property type="entry name" value="Glutathione-S-Trfase_C_sf"/>
</dbReference>
<dbReference type="SUPFAM" id="SSF47616">
    <property type="entry name" value="GST C-terminal domain-like"/>
    <property type="match status" value="1"/>
</dbReference>
<dbReference type="GO" id="GO:0006749">
    <property type="term" value="P:glutathione metabolic process"/>
    <property type="evidence" value="ECO:0007669"/>
    <property type="project" value="TreeGrafter"/>
</dbReference>
<dbReference type="PANTHER" id="PTHR42673">
    <property type="entry name" value="MALEYLACETOACETATE ISOMERASE"/>
    <property type="match status" value="1"/>
</dbReference>
<comment type="similarity">
    <text evidence="1">Belongs to the GST superfamily. Zeta family.</text>
</comment>
<dbReference type="InterPro" id="IPR004045">
    <property type="entry name" value="Glutathione_S-Trfase_N"/>
</dbReference>
<dbReference type="GO" id="GO:0004364">
    <property type="term" value="F:glutathione transferase activity"/>
    <property type="evidence" value="ECO:0007669"/>
    <property type="project" value="TreeGrafter"/>
</dbReference>
<dbReference type="InterPro" id="IPR036249">
    <property type="entry name" value="Thioredoxin-like_sf"/>
</dbReference>
<dbReference type="Proteomes" id="UP000201613">
    <property type="component" value="Unassembled WGS sequence"/>
</dbReference>
<evidence type="ECO:0000259" key="3">
    <source>
        <dbReference type="PROSITE" id="PS50405"/>
    </source>
</evidence>
<dbReference type="Gene3D" id="3.40.30.10">
    <property type="entry name" value="Glutaredoxin"/>
    <property type="match status" value="1"/>
</dbReference>
<organism evidence="4 5">
    <name type="scientific">Flavimaricola marinus</name>
    <dbReference type="NCBI Taxonomy" id="1819565"/>
    <lineage>
        <taxon>Bacteria</taxon>
        <taxon>Pseudomonadati</taxon>
        <taxon>Pseudomonadota</taxon>
        <taxon>Alphaproteobacteria</taxon>
        <taxon>Rhodobacterales</taxon>
        <taxon>Paracoccaceae</taxon>
        <taxon>Flavimaricola</taxon>
    </lineage>
</organism>
<dbReference type="PANTHER" id="PTHR42673:SF21">
    <property type="entry name" value="GLUTATHIONE S-TRANSFERASE YFCF"/>
    <property type="match status" value="1"/>
</dbReference>
<feature type="domain" description="GST C-terminal" evidence="3">
    <location>
        <begin position="87"/>
        <end position="207"/>
    </location>
</feature>
<dbReference type="RefSeq" id="WP_093993580.1">
    <property type="nucleotide sequence ID" value="NZ_FXZK01000009.1"/>
</dbReference>
<dbReference type="NCBIfam" id="TIGR01262">
    <property type="entry name" value="maiA"/>
    <property type="match status" value="1"/>
</dbReference>
<dbReference type="GO" id="GO:0005737">
    <property type="term" value="C:cytoplasm"/>
    <property type="evidence" value="ECO:0007669"/>
    <property type="project" value="InterPro"/>
</dbReference>
<dbReference type="Pfam" id="PF02798">
    <property type="entry name" value="GST_N"/>
    <property type="match status" value="1"/>
</dbReference>
<dbReference type="GO" id="GO:0016034">
    <property type="term" value="F:maleylacetoacetate isomerase activity"/>
    <property type="evidence" value="ECO:0007669"/>
    <property type="project" value="TreeGrafter"/>
</dbReference>
<evidence type="ECO:0000313" key="4">
    <source>
        <dbReference type="EMBL" id="SMY09401.1"/>
    </source>
</evidence>
<dbReference type="InterPro" id="IPR010987">
    <property type="entry name" value="Glutathione-S-Trfase_C-like"/>
</dbReference>
<evidence type="ECO:0000259" key="2">
    <source>
        <dbReference type="PROSITE" id="PS50404"/>
    </source>
</evidence>
<keyword evidence="4" id="KW-0670">Pyruvate</keyword>
<dbReference type="GO" id="GO:0050077">
    <property type="term" value="F:maleylpyruvate isomerase activity"/>
    <property type="evidence" value="ECO:0007669"/>
    <property type="project" value="UniProtKB-EC"/>
</dbReference>
<reference evidence="4 5" key="1">
    <citation type="submission" date="2017-05" db="EMBL/GenBank/DDBJ databases">
        <authorList>
            <person name="Song R."/>
            <person name="Chenine A.L."/>
            <person name="Ruprecht R.M."/>
        </authorList>
    </citation>
    <scope>NUCLEOTIDE SEQUENCE [LARGE SCALE GENOMIC DNA]</scope>
    <source>
        <strain evidence="4 5">CECT 8899</strain>
    </source>
</reference>
<evidence type="ECO:0000256" key="1">
    <source>
        <dbReference type="ARBA" id="ARBA00010007"/>
    </source>
</evidence>
<dbReference type="SUPFAM" id="SSF52833">
    <property type="entry name" value="Thioredoxin-like"/>
    <property type="match status" value="1"/>
</dbReference>
<dbReference type="OrthoDB" id="509852at2"/>
<protein>
    <submittedName>
        <fullName evidence="4">Maleylpyruvate isomerase</fullName>
        <ecNumber evidence="4">5.2.1.4</ecNumber>
    </submittedName>
</protein>
<dbReference type="InterPro" id="IPR005955">
    <property type="entry name" value="GST_Zeta"/>
</dbReference>
<dbReference type="PROSITE" id="PS50404">
    <property type="entry name" value="GST_NTER"/>
    <property type="match status" value="1"/>
</dbReference>
<accession>A0A238LIC7</accession>
<proteinExistence type="inferred from homology"/>
<keyword evidence="4" id="KW-0413">Isomerase</keyword>